<protein>
    <submittedName>
        <fullName evidence="2">GNAT family N-acetyltransferase</fullName>
    </submittedName>
</protein>
<dbReference type="Gene3D" id="3.40.630.30">
    <property type="match status" value="1"/>
</dbReference>
<proteinExistence type="predicted"/>
<gene>
    <name evidence="2" type="ORF">C0674_15300</name>
</gene>
<organism evidence="2 3">
    <name type="scientific">Sporolactobacillus terrae</name>
    <dbReference type="NCBI Taxonomy" id="269673"/>
    <lineage>
        <taxon>Bacteria</taxon>
        <taxon>Bacillati</taxon>
        <taxon>Bacillota</taxon>
        <taxon>Bacilli</taxon>
        <taxon>Bacillales</taxon>
        <taxon>Sporolactobacillaceae</taxon>
        <taxon>Sporolactobacillus</taxon>
    </lineage>
</organism>
<dbReference type="EMBL" id="CP025688">
    <property type="protein sequence ID" value="QAA23845.1"/>
    <property type="molecule type" value="Genomic_DNA"/>
</dbReference>
<evidence type="ECO:0000259" key="1">
    <source>
        <dbReference type="PROSITE" id="PS51186"/>
    </source>
</evidence>
<dbReference type="Pfam" id="PF00583">
    <property type="entry name" value="Acetyltransf_1"/>
    <property type="match status" value="1"/>
</dbReference>
<dbReference type="InterPro" id="IPR016181">
    <property type="entry name" value="Acyl_CoA_acyltransferase"/>
</dbReference>
<evidence type="ECO:0000313" key="3">
    <source>
        <dbReference type="Proteomes" id="UP000285882"/>
    </source>
</evidence>
<dbReference type="SUPFAM" id="SSF55729">
    <property type="entry name" value="Acyl-CoA N-acyltransferases (Nat)"/>
    <property type="match status" value="1"/>
</dbReference>
<dbReference type="Proteomes" id="UP000285882">
    <property type="component" value="Chromosome"/>
</dbReference>
<accession>A0ABX5QB03</accession>
<reference evidence="2 3" key="1">
    <citation type="submission" date="2018-01" db="EMBL/GenBank/DDBJ databases">
        <title>Complete genome sequencing of Sporolactobacillus terrae DLG3.</title>
        <authorList>
            <person name="Nam Y.-D."/>
            <person name="Kang J."/>
            <person name="Chung W.-H."/>
        </authorList>
    </citation>
    <scope>NUCLEOTIDE SEQUENCE [LARGE SCALE GENOMIC DNA]</scope>
    <source>
        <strain evidence="2 3">DLG3</strain>
    </source>
</reference>
<sequence>MNRLGGPLLTAYLRQATPHDFSGIQKIIDQAKQLLKADGIDQWQDGYPDDTVLHHDLEQKRGFVLITDDQIAGYGVLFEELEPAYEAIKEGAWVQTGVPYVSIHRIALSSDFRGRHLSSVLMDHLISAAALKGYTDLRIDTHPENPRMQHVIKQAGFEYRGVVYLDMPNGKRLAYQRMLTRR</sequence>
<dbReference type="PROSITE" id="PS51186">
    <property type="entry name" value="GNAT"/>
    <property type="match status" value="1"/>
</dbReference>
<name>A0ABX5QB03_9BACL</name>
<dbReference type="CDD" id="cd04301">
    <property type="entry name" value="NAT_SF"/>
    <property type="match status" value="1"/>
</dbReference>
<keyword evidence="3" id="KW-1185">Reference proteome</keyword>
<feature type="domain" description="N-acetyltransferase" evidence="1">
    <location>
        <begin position="11"/>
        <end position="180"/>
    </location>
</feature>
<dbReference type="InterPro" id="IPR000182">
    <property type="entry name" value="GNAT_dom"/>
</dbReference>
<evidence type="ECO:0000313" key="2">
    <source>
        <dbReference type="EMBL" id="QAA23845.1"/>
    </source>
</evidence>